<keyword evidence="11" id="KW-0413">Isomerase</keyword>
<dbReference type="PROSITE" id="PS51198">
    <property type="entry name" value="UVRD_HELICASE_ATP_BIND"/>
    <property type="match status" value="1"/>
</dbReference>
<dbReference type="PANTHER" id="PTHR11070:SF55">
    <property type="entry name" value="DNA 3'-5' HELICASE"/>
    <property type="match status" value="1"/>
</dbReference>
<feature type="domain" description="UvrD-like helicase ATP-binding" evidence="17">
    <location>
        <begin position="14"/>
        <end position="338"/>
    </location>
</feature>
<dbReference type="CDD" id="cd17932">
    <property type="entry name" value="DEXQc_UvrD"/>
    <property type="match status" value="1"/>
</dbReference>
<dbReference type="GO" id="GO:0005524">
    <property type="term" value="F:ATP binding"/>
    <property type="evidence" value="ECO:0007669"/>
    <property type="project" value="UniProtKB-UniRule"/>
</dbReference>
<feature type="region of interest" description="Disordered" evidence="16">
    <location>
        <begin position="884"/>
        <end position="910"/>
    </location>
</feature>
<dbReference type="GO" id="GO:0005829">
    <property type="term" value="C:cytosol"/>
    <property type="evidence" value="ECO:0007669"/>
    <property type="project" value="TreeGrafter"/>
</dbReference>
<dbReference type="InterPro" id="IPR011335">
    <property type="entry name" value="Restrct_endonuc-II-like"/>
</dbReference>
<evidence type="ECO:0000256" key="9">
    <source>
        <dbReference type="ARBA" id="ARBA00023125"/>
    </source>
</evidence>
<evidence type="ECO:0000256" key="7">
    <source>
        <dbReference type="ARBA" id="ARBA00022839"/>
    </source>
</evidence>
<dbReference type="GO" id="GO:0033202">
    <property type="term" value="C:DNA helicase complex"/>
    <property type="evidence" value="ECO:0007669"/>
    <property type="project" value="TreeGrafter"/>
</dbReference>
<keyword evidence="8 15" id="KW-0067">ATP-binding</keyword>
<keyword evidence="3 15" id="KW-0547">Nucleotide-binding</keyword>
<proteinExistence type="inferred from homology"/>
<evidence type="ECO:0000256" key="5">
    <source>
        <dbReference type="ARBA" id="ARBA00022801"/>
    </source>
</evidence>
<keyword evidence="2" id="KW-0540">Nuclease</keyword>
<dbReference type="Gene3D" id="1.10.486.10">
    <property type="entry name" value="PCRA, domain 4"/>
    <property type="match status" value="1"/>
</dbReference>
<dbReference type="Proteomes" id="UP001143474">
    <property type="component" value="Unassembled WGS sequence"/>
</dbReference>
<dbReference type="InterPro" id="IPR038726">
    <property type="entry name" value="PDDEXK_AddAB-type"/>
</dbReference>
<keyword evidence="7" id="KW-0269">Exonuclease</keyword>
<comment type="catalytic activity">
    <reaction evidence="12">
        <text>Couples ATP hydrolysis with the unwinding of duplex DNA by translocating in the 3'-5' direction.</text>
        <dbReference type="EC" id="5.6.2.4"/>
    </reaction>
</comment>
<comment type="catalytic activity">
    <reaction evidence="14">
        <text>ATP + H2O = ADP + phosphate + H(+)</text>
        <dbReference type="Rhea" id="RHEA:13065"/>
        <dbReference type="ChEBI" id="CHEBI:15377"/>
        <dbReference type="ChEBI" id="CHEBI:15378"/>
        <dbReference type="ChEBI" id="CHEBI:30616"/>
        <dbReference type="ChEBI" id="CHEBI:43474"/>
        <dbReference type="ChEBI" id="CHEBI:456216"/>
        <dbReference type="EC" id="5.6.2.4"/>
    </reaction>
</comment>
<evidence type="ECO:0000313" key="19">
    <source>
        <dbReference type="EMBL" id="GLK14525.1"/>
    </source>
</evidence>
<comment type="similarity">
    <text evidence="1">Belongs to the helicase family. UvrD subfamily.</text>
</comment>
<dbReference type="SUPFAM" id="SSF52540">
    <property type="entry name" value="P-loop containing nucleoside triphosphate hydrolases"/>
    <property type="match status" value="1"/>
</dbReference>
<feature type="compositionally biased region" description="Basic and acidic residues" evidence="16">
    <location>
        <begin position="944"/>
        <end position="964"/>
    </location>
</feature>
<keyword evidence="20" id="KW-1185">Reference proteome</keyword>
<dbReference type="InterPro" id="IPR011604">
    <property type="entry name" value="PDDEXK-like_dom_sf"/>
</dbReference>
<keyword evidence="9" id="KW-0238">DNA-binding</keyword>
<dbReference type="Pfam" id="PF13361">
    <property type="entry name" value="UvrD_C"/>
    <property type="match status" value="1"/>
</dbReference>
<feature type="region of interest" description="Disordered" evidence="16">
    <location>
        <begin position="934"/>
        <end position="994"/>
    </location>
</feature>
<comment type="caution">
    <text evidence="19">The sequence shown here is derived from an EMBL/GenBank/DDBJ whole genome shotgun (WGS) entry which is preliminary data.</text>
</comment>
<dbReference type="AlphaFoldDB" id="A0A9W6IBN7"/>
<dbReference type="SUPFAM" id="SSF52980">
    <property type="entry name" value="Restriction endonuclease-like"/>
    <property type="match status" value="1"/>
</dbReference>
<dbReference type="Gene3D" id="3.40.50.300">
    <property type="entry name" value="P-loop containing nucleotide triphosphate hydrolases"/>
    <property type="match status" value="3"/>
</dbReference>
<keyword evidence="10" id="KW-0234">DNA repair</keyword>
<reference evidence="19" key="2">
    <citation type="submission" date="2023-01" db="EMBL/GenBank/DDBJ databases">
        <authorList>
            <person name="Sun Q."/>
            <person name="Evtushenko L."/>
        </authorList>
    </citation>
    <scope>NUCLEOTIDE SEQUENCE</scope>
    <source>
        <strain evidence="19">VKM Ac-2007</strain>
    </source>
</reference>
<dbReference type="EC" id="5.6.2.4" evidence="13"/>
<evidence type="ECO:0000259" key="17">
    <source>
        <dbReference type="PROSITE" id="PS51198"/>
    </source>
</evidence>
<keyword evidence="5 15" id="KW-0378">Hydrolase</keyword>
<reference evidence="19" key="1">
    <citation type="journal article" date="2014" name="Int. J. Syst. Evol. Microbiol.">
        <title>Complete genome sequence of Corynebacterium casei LMG S-19264T (=DSM 44701T), isolated from a smear-ripened cheese.</title>
        <authorList>
            <consortium name="US DOE Joint Genome Institute (JGI-PGF)"/>
            <person name="Walter F."/>
            <person name="Albersmeier A."/>
            <person name="Kalinowski J."/>
            <person name="Ruckert C."/>
        </authorList>
    </citation>
    <scope>NUCLEOTIDE SEQUENCE</scope>
    <source>
        <strain evidence="19">VKM Ac-2007</strain>
    </source>
</reference>
<evidence type="ECO:0000256" key="15">
    <source>
        <dbReference type="PROSITE-ProRule" id="PRU00560"/>
    </source>
</evidence>
<dbReference type="PROSITE" id="PS51217">
    <property type="entry name" value="UVRD_HELICASE_CTER"/>
    <property type="match status" value="1"/>
</dbReference>
<feature type="binding site" evidence="15">
    <location>
        <begin position="35"/>
        <end position="42"/>
    </location>
    <ligand>
        <name>ATP</name>
        <dbReference type="ChEBI" id="CHEBI:30616"/>
    </ligand>
</feature>
<dbReference type="InterPro" id="IPR013986">
    <property type="entry name" value="DExx_box_DNA_helicase_dom_sf"/>
</dbReference>
<dbReference type="PANTHER" id="PTHR11070">
    <property type="entry name" value="UVRD / RECB / PCRA DNA HELICASE FAMILY MEMBER"/>
    <property type="match status" value="1"/>
</dbReference>
<feature type="region of interest" description="Disordered" evidence="16">
    <location>
        <begin position="400"/>
        <end position="423"/>
    </location>
</feature>
<evidence type="ECO:0000256" key="14">
    <source>
        <dbReference type="ARBA" id="ARBA00048988"/>
    </source>
</evidence>
<evidence type="ECO:0000256" key="11">
    <source>
        <dbReference type="ARBA" id="ARBA00023235"/>
    </source>
</evidence>
<feature type="domain" description="UvrD-like helicase C-terminal" evidence="18">
    <location>
        <begin position="339"/>
        <end position="677"/>
    </location>
</feature>
<evidence type="ECO:0000256" key="3">
    <source>
        <dbReference type="ARBA" id="ARBA00022741"/>
    </source>
</evidence>
<organism evidence="19 20">
    <name type="scientific">Streptosporangium carneum</name>
    <dbReference type="NCBI Taxonomy" id="47481"/>
    <lineage>
        <taxon>Bacteria</taxon>
        <taxon>Bacillati</taxon>
        <taxon>Actinomycetota</taxon>
        <taxon>Actinomycetes</taxon>
        <taxon>Streptosporangiales</taxon>
        <taxon>Streptosporangiaceae</taxon>
        <taxon>Streptosporangium</taxon>
    </lineage>
</organism>
<evidence type="ECO:0000256" key="2">
    <source>
        <dbReference type="ARBA" id="ARBA00022722"/>
    </source>
</evidence>
<dbReference type="InterPro" id="IPR000212">
    <property type="entry name" value="DNA_helicase_UvrD/REP"/>
</dbReference>
<dbReference type="Pfam" id="PF00580">
    <property type="entry name" value="UvrD-helicase"/>
    <property type="match status" value="1"/>
</dbReference>
<dbReference type="GO" id="GO:0043138">
    <property type="term" value="F:3'-5' DNA helicase activity"/>
    <property type="evidence" value="ECO:0007669"/>
    <property type="project" value="UniProtKB-EC"/>
</dbReference>
<evidence type="ECO:0000313" key="20">
    <source>
        <dbReference type="Proteomes" id="UP001143474"/>
    </source>
</evidence>
<dbReference type="GO" id="GO:0000725">
    <property type="term" value="P:recombinational repair"/>
    <property type="evidence" value="ECO:0007669"/>
    <property type="project" value="TreeGrafter"/>
</dbReference>
<evidence type="ECO:0000259" key="18">
    <source>
        <dbReference type="PROSITE" id="PS51217"/>
    </source>
</evidence>
<dbReference type="EMBL" id="BSEV01000033">
    <property type="protein sequence ID" value="GLK14525.1"/>
    <property type="molecule type" value="Genomic_DNA"/>
</dbReference>
<dbReference type="Gene3D" id="1.10.10.160">
    <property type="match status" value="1"/>
</dbReference>
<evidence type="ECO:0000256" key="13">
    <source>
        <dbReference type="ARBA" id="ARBA00034808"/>
    </source>
</evidence>
<keyword evidence="6 15" id="KW-0347">Helicase</keyword>
<gene>
    <name evidence="19" type="ORF">GCM10017600_79370</name>
</gene>
<dbReference type="RefSeq" id="WP_271222759.1">
    <property type="nucleotide sequence ID" value="NZ_BAAAVD010000030.1"/>
</dbReference>
<dbReference type="InterPro" id="IPR014017">
    <property type="entry name" value="DNA_helicase_UvrD-like_C"/>
</dbReference>
<dbReference type="InterPro" id="IPR014016">
    <property type="entry name" value="UvrD-like_ATP-bd"/>
</dbReference>
<evidence type="ECO:0000256" key="16">
    <source>
        <dbReference type="SAM" id="MobiDB-lite"/>
    </source>
</evidence>
<keyword evidence="4" id="KW-0227">DNA damage</keyword>
<dbReference type="Gene3D" id="3.90.320.10">
    <property type="match status" value="1"/>
</dbReference>
<dbReference type="GO" id="GO:0004527">
    <property type="term" value="F:exonuclease activity"/>
    <property type="evidence" value="ECO:0007669"/>
    <property type="project" value="UniProtKB-KW"/>
</dbReference>
<sequence length="1228" mass="134140">MLSPIQLAAKLGILPPTPEQAEVIEAGLEPMVVVAGAGSGKSETMAGRVVWLVANGLVRPEQVLGLTFTRKAAGELAIRVRERLNGLVAAEQVPAELLEGEPTISTYHAYAARLVTEHALREALEPTMRLVSPAVSWQLAGRVVSGYDGPMEQIEWGPATVTRAVLELAGELAEHLRTPQEVREVGAWLAERYAELPGTPVQLQRRPLATQRAREQLLPLVEAYERLKRGREVVDHGDQMALAARIAARHAEVGEIERGRFAVVLLDEYQDTSHAQLVLLRSLFGGGHPVTAVGDPCQSIYGWRGASSGNLTRFPRDFRTPSGETAPVRRLSVSFRNGDAVLDVAARVQIPLRLEAREVPVLVPGGNRVERGRVVCAFHETADDEAEWVADGVGRLLGSESAPDGLPWGDGERKKAKQSSWGGPQCLQPHDVAILARKRSQFPALRRALEARGIPVEVVGLGGLLTVPEVADIVATLRVIYDPTAGDALVRLLSGPRWRIGPADLKELGERARDLNREHREGPSVVADPLDQVVADMAEERGSLVDALDELPDRPEWQDLFSSLARVRLLALAQELRTLRAHTGQPLPDLITEIERRLGLDIEVAARGTAVGVFAARADLDAFLDAAARFAGDSEDPTLGAFLAFLKAADEEENGLDAGRVGESNSVKLMTIHASKGLEWPVVVVPGMSQALSKAGTLTVGTMFPARPAVSPKWTENARKLPYPLRGDASDLPELAGLSKDELGEFDERCRDRDLMEERRLAYVAVTRAHYLLIASGYRWGSASKPLEPSDFLMEIRDTCGRVSTWAPEAEEGATNPLLADPAESEWPVTPDGLRYEAVQDGATMVEAALAALAATGPAPSGRTIPAGSRSDVSATVALGADGSVAGVPEDEDVPFPDAPPDFEPFEGVPFPEEFESFEDFGDFEDLVEPEDLAGFDDFPAFPDAREGDGRRQDARERDERQWDAQEPDAQEPDGREQAARPADGWSTAQGELRGWDRERAKAWERDIELLLRERELNRRRGPGRVELPTHLTVSSLVTLASDPKALARQIRRPVPRKPAPLARRGTSFHSWLESRWGQQRLIDELDLPGSSDDVEEVADAHLEELRERFEESEWAGREPLDIEVPFETMIADRLVRGRMDAVFEIPGGGYEVVDWKTGQRPRGKKAEAAAAVQLAAYRLAWSHLAAVPLDQVSAAFHYVRLNETVRPVNLLDERGLTALIESVPTIG</sequence>
<evidence type="ECO:0000256" key="10">
    <source>
        <dbReference type="ARBA" id="ARBA00023204"/>
    </source>
</evidence>
<accession>A0A9W6IBN7</accession>
<dbReference type="InterPro" id="IPR027417">
    <property type="entry name" value="P-loop_NTPase"/>
</dbReference>
<evidence type="ECO:0000256" key="6">
    <source>
        <dbReference type="ARBA" id="ARBA00022806"/>
    </source>
</evidence>
<protein>
    <recommendedName>
        <fullName evidence="13">DNA 3'-5' helicase</fullName>
        <ecNumber evidence="13">5.6.2.4</ecNumber>
    </recommendedName>
</protein>
<name>A0A9W6IBN7_9ACTN</name>
<dbReference type="GO" id="GO:0003677">
    <property type="term" value="F:DNA binding"/>
    <property type="evidence" value="ECO:0007669"/>
    <property type="project" value="UniProtKB-KW"/>
</dbReference>
<evidence type="ECO:0000256" key="12">
    <source>
        <dbReference type="ARBA" id="ARBA00034617"/>
    </source>
</evidence>
<evidence type="ECO:0000256" key="8">
    <source>
        <dbReference type="ARBA" id="ARBA00022840"/>
    </source>
</evidence>
<evidence type="ECO:0000256" key="4">
    <source>
        <dbReference type="ARBA" id="ARBA00022763"/>
    </source>
</evidence>
<dbReference type="Pfam" id="PF12705">
    <property type="entry name" value="PDDEXK_1"/>
    <property type="match status" value="1"/>
</dbReference>
<evidence type="ECO:0000256" key="1">
    <source>
        <dbReference type="ARBA" id="ARBA00009922"/>
    </source>
</evidence>